<name>E9IVT8_SOLIN</name>
<dbReference type="HOGENOM" id="CLU_2339571_0_0_1"/>
<organism>
    <name type="scientific">Solenopsis invicta</name>
    <name type="common">Red imported fire ant</name>
    <name type="synonym">Solenopsis wagneri</name>
    <dbReference type="NCBI Taxonomy" id="13686"/>
    <lineage>
        <taxon>Eukaryota</taxon>
        <taxon>Metazoa</taxon>
        <taxon>Ecdysozoa</taxon>
        <taxon>Arthropoda</taxon>
        <taxon>Hexapoda</taxon>
        <taxon>Insecta</taxon>
        <taxon>Pterygota</taxon>
        <taxon>Neoptera</taxon>
        <taxon>Endopterygota</taxon>
        <taxon>Hymenoptera</taxon>
        <taxon>Apocrita</taxon>
        <taxon>Aculeata</taxon>
        <taxon>Formicoidea</taxon>
        <taxon>Formicidae</taxon>
        <taxon>Myrmicinae</taxon>
        <taxon>Solenopsis</taxon>
    </lineage>
</organism>
<reference evidence="1" key="1">
    <citation type="journal article" date="2011" name="Proc. Natl. Acad. Sci. U.S.A.">
        <title>The genome of the fire ant Solenopsis invicta.</title>
        <authorList>
            <person name="Wurm Y."/>
            <person name="Wang J."/>
            <person name="Riba-Grognuz O."/>
            <person name="Corona M."/>
            <person name="Nygaard S."/>
            <person name="Hunt B.G."/>
            <person name="Ingram K.K."/>
            <person name="Falquet L."/>
            <person name="Nipitwattanaphon M."/>
            <person name="Gotzek D."/>
            <person name="Dijkstra M.B."/>
            <person name="Oettler J."/>
            <person name="Comtesse F."/>
            <person name="Shih C.J."/>
            <person name="Wu W.J."/>
            <person name="Yang C.C."/>
            <person name="Thomas J."/>
            <person name="Beaudoing E."/>
            <person name="Pradervand S."/>
            <person name="Flegel V."/>
            <person name="Cook E.D."/>
            <person name="Fabbretti R."/>
            <person name="Stockinger H."/>
            <person name="Long L."/>
            <person name="Farmerie W.G."/>
            <person name="Oakey J."/>
            <person name="Boomsma J.J."/>
            <person name="Pamilo P."/>
            <person name="Yi S.V."/>
            <person name="Heinze J."/>
            <person name="Goodisman M.A."/>
            <person name="Farinelli L."/>
            <person name="Harshman K."/>
            <person name="Hulo N."/>
            <person name="Cerutti L."/>
            <person name="Xenarios I."/>
            <person name="Shoemaker D."/>
            <person name="Keller L."/>
        </authorList>
    </citation>
    <scope>NUCLEOTIDE SEQUENCE [LARGE SCALE GENOMIC DNA]</scope>
</reference>
<dbReference type="EMBL" id="GL766439">
    <property type="protein sequence ID" value="EFZ15317.1"/>
    <property type="molecule type" value="Genomic_DNA"/>
</dbReference>
<protein>
    <submittedName>
        <fullName evidence="1">Uncharacterized protein</fullName>
    </submittedName>
</protein>
<accession>E9IVT8</accession>
<dbReference type="AlphaFoldDB" id="E9IVT8"/>
<evidence type="ECO:0000313" key="1">
    <source>
        <dbReference type="EMBL" id="EFZ15317.1"/>
    </source>
</evidence>
<proteinExistence type="predicted"/>
<sequence length="98" mass="11472">MQEKERWGRIGSSRYNRWYRRVKGKGVSEYLKKGWGERGESSEIVALRETKSLIVKKTATLRVKAQSANKLVEEFQIEERNISNMLTLSSKTVYFVIE</sequence>
<feature type="non-terminal residue" evidence="1">
    <location>
        <position position="98"/>
    </location>
</feature>
<gene>
    <name evidence="1" type="ORF">SINV_13737</name>
</gene>